<name>A0A151AU83_9FIRM</name>
<dbReference type="AlphaFoldDB" id="A0A151AU83"/>
<proteinExistence type="predicted"/>
<dbReference type="Proteomes" id="UP000075670">
    <property type="component" value="Unassembled WGS sequence"/>
</dbReference>
<sequence>MEMEIERIYSDDPADWEAVAEFIIKFLGQYLKAGA</sequence>
<accession>A0A151AU83</accession>
<protein>
    <submittedName>
        <fullName evidence="1">Uncharacterized protein</fullName>
    </submittedName>
</protein>
<dbReference type="EMBL" id="LTBC01000017">
    <property type="protein sequence ID" value="KYH30977.1"/>
    <property type="molecule type" value="Genomic_DNA"/>
</dbReference>
<gene>
    <name evidence="1" type="ORF">MOMUL_27610</name>
</gene>
<comment type="caution">
    <text evidence="1">The sequence shown here is derived from an EMBL/GenBank/DDBJ whole genome shotgun (WGS) entry which is preliminary data.</text>
</comment>
<keyword evidence="2" id="KW-1185">Reference proteome</keyword>
<evidence type="ECO:0000313" key="2">
    <source>
        <dbReference type="Proteomes" id="UP000075670"/>
    </source>
</evidence>
<evidence type="ECO:0000313" key="1">
    <source>
        <dbReference type="EMBL" id="KYH30977.1"/>
    </source>
</evidence>
<organism evidence="1 2">
    <name type="scientific">Moorella mulderi DSM 14980</name>
    <dbReference type="NCBI Taxonomy" id="1122241"/>
    <lineage>
        <taxon>Bacteria</taxon>
        <taxon>Bacillati</taxon>
        <taxon>Bacillota</taxon>
        <taxon>Clostridia</taxon>
        <taxon>Neomoorellales</taxon>
        <taxon>Neomoorellaceae</taxon>
        <taxon>Neomoorella</taxon>
    </lineage>
</organism>
<reference evidence="1 2" key="1">
    <citation type="submission" date="2016-02" db="EMBL/GenBank/DDBJ databases">
        <title>Genome sequence of Moorella mulderi DSM 14980.</title>
        <authorList>
            <person name="Poehlein A."/>
            <person name="Daniel R."/>
        </authorList>
    </citation>
    <scope>NUCLEOTIDE SEQUENCE [LARGE SCALE GENOMIC DNA]</scope>
    <source>
        <strain evidence="1 2">DSM 14980</strain>
    </source>
</reference>
<dbReference type="PATRIC" id="fig|1122241.3.peg.2937"/>